<proteinExistence type="predicted"/>
<dbReference type="EMBL" id="BJYZ01000100">
    <property type="protein sequence ID" value="GEO43553.1"/>
    <property type="molecule type" value="Genomic_DNA"/>
</dbReference>
<keyword evidence="2" id="KW-1185">Reference proteome</keyword>
<reference evidence="1 2" key="1">
    <citation type="submission" date="2019-07" db="EMBL/GenBank/DDBJ databases">
        <title>Whole genome shotgun sequence of Skermanella aerolata NBRC 106429.</title>
        <authorList>
            <person name="Hosoyama A."/>
            <person name="Uohara A."/>
            <person name="Ohji S."/>
            <person name="Ichikawa N."/>
        </authorList>
    </citation>
    <scope>NUCLEOTIDE SEQUENCE [LARGE SCALE GENOMIC DNA]</scope>
    <source>
        <strain evidence="1 2">NBRC 106429</strain>
    </source>
</reference>
<evidence type="ECO:0000313" key="2">
    <source>
        <dbReference type="Proteomes" id="UP000321523"/>
    </source>
</evidence>
<sequence length="61" mass="7370">MKQAEADQAKADQVRMARDVTMMFDELKALADRHAELHTDRARLQTEMEQARLPWWRRLFR</sequence>
<name>A0A512E493_9PROT</name>
<gene>
    <name evidence="1" type="ORF">SAE02_77010</name>
</gene>
<organism evidence="1 2">
    <name type="scientific">Skermanella aerolata</name>
    <dbReference type="NCBI Taxonomy" id="393310"/>
    <lineage>
        <taxon>Bacteria</taxon>
        <taxon>Pseudomonadati</taxon>
        <taxon>Pseudomonadota</taxon>
        <taxon>Alphaproteobacteria</taxon>
        <taxon>Rhodospirillales</taxon>
        <taxon>Azospirillaceae</taxon>
        <taxon>Skermanella</taxon>
    </lineage>
</organism>
<comment type="caution">
    <text evidence="1">The sequence shown here is derived from an EMBL/GenBank/DDBJ whole genome shotgun (WGS) entry which is preliminary data.</text>
</comment>
<evidence type="ECO:0000313" key="1">
    <source>
        <dbReference type="EMBL" id="GEO43553.1"/>
    </source>
</evidence>
<dbReference type="AlphaFoldDB" id="A0A512E493"/>
<dbReference type="Proteomes" id="UP000321523">
    <property type="component" value="Unassembled WGS sequence"/>
</dbReference>
<accession>A0A512E493</accession>
<protein>
    <submittedName>
        <fullName evidence="1">Uncharacterized protein</fullName>
    </submittedName>
</protein>
<dbReference type="RefSeq" id="WP_044437683.1">
    <property type="nucleotide sequence ID" value="NZ_BJYZ01000100.1"/>
</dbReference>